<dbReference type="GO" id="GO:0004519">
    <property type="term" value="F:endonuclease activity"/>
    <property type="evidence" value="ECO:0007669"/>
    <property type="project" value="UniProtKB-KW"/>
</dbReference>
<keyword evidence="3" id="KW-0540">Nuclease</keyword>
<feature type="compositionally biased region" description="Basic residues" evidence="1">
    <location>
        <begin position="83"/>
        <end position="92"/>
    </location>
</feature>
<dbReference type="EMBL" id="JBHSKG010000010">
    <property type="protein sequence ID" value="MFC5140319.1"/>
    <property type="molecule type" value="Genomic_DNA"/>
</dbReference>
<evidence type="ECO:0000313" key="4">
    <source>
        <dbReference type="Proteomes" id="UP001596175"/>
    </source>
</evidence>
<accession>A0ABV9ZIT6</accession>
<dbReference type="Proteomes" id="UP001596175">
    <property type="component" value="Unassembled WGS sequence"/>
</dbReference>
<dbReference type="RefSeq" id="WP_378022490.1">
    <property type="nucleotide sequence ID" value="NZ_JBHSKG010000010.1"/>
</dbReference>
<keyword evidence="4" id="KW-1185">Reference proteome</keyword>
<name>A0ABV9ZIT6_9PSEU</name>
<dbReference type="InterPro" id="IPR002711">
    <property type="entry name" value="HNH"/>
</dbReference>
<dbReference type="CDD" id="cd00085">
    <property type="entry name" value="HNHc"/>
    <property type="match status" value="1"/>
</dbReference>
<dbReference type="SMART" id="SM00507">
    <property type="entry name" value="HNHc"/>
    <property type="match status" value="1"/>
</dbReference>
<feature type="compositionally biased region" description="Basic and acidic residues" evidence="1">
    <location>
        <begin position="93"/>
        <end position="104"/>
    </location>
</feature>
<sequence>MAWETAGAARLPRDWHKRRARVMRRDQRQCQFPRTDGGVCGQEATAVDHVTAFAEGGDDEEGNLRAICDAHHRRKSGEEAHRGRERHRPAPRRRAEEPHPGRRC</sequence>
<keyword evidence="3" id="KW-0378">Hydrolase</keyword>
<evidence type="ECO:0000313" key="3">
    <source>
        <dbReference type="EMBL" id="MFC5140319.1"/>
    </source>
</evidence>
<organism evidence="3 4">
    <name type="scientific">Actinomycetospora rhizophila</name>
    <dbReference type="NCBI Taxonomy" id="1416876"/>
    <lineage>
        <taxon>Bacteria</taxon>
        <taxon>Bacillati</taxon>
        <taxon>Actinomycetota</taxon>
        <taxon>Actinomycetes</taxon>
        <taxon>Pseudonocardiales</taxon>
        <taxon>Pseudonocardiaceae</taxon>
        <taxon>Actinomycetospora</taxon>
    </lineage>
</organism>
<keyword evidence="3" id="KW-0255">Endonuclease</keyword>
<dbReference type="InterPro" id="IPR003615">
    <property type="entry name" value="HNH_nuc"/>
</dbReference>
<gene>
    <name evidence="3" type="ORF">ACFPK1_18915</name>
</gene>
<dbReference type="Pfam" id="PF01844">
    <property type="entry name" value="HNH"/>
    <property type="match status" value="1"/>
</dbReference>
<evidence type="ECO:0000259" key="2">
    <source>
        <dbReference type="SMART" id="SM00507"/>
    </source>
</evidence>
<comment type="caution">
    <text evidence="3">The sequence shown here is derived from an EMBL/GenBank/DDBJ whole genome shotgun (WGS) entry which is preliminary data.</text>
</comment>
<reference evidence="4" key="1">
    <citation type="journal article" date="2019" name="Int. J. Syst. Evol. Microbiol.">
        <title>The Global Catalogue of Microorganisms (GCM) 10K type strain sequencing project: providing services to taxonomists for standard genome sequencing and annotation.</title>
        <authorList>
            <consortium name="The Broad Institute Genomics Platform"/>
            <consortium name="The Broad Institute Genome Sequencing Center for Infectious Disease"/>
            <person name="Wu L."/>
            <person name="Ma J."/>
        </authorList>
    </citation>
    <scope>NUCLEOTIDE SEQUENCE [LARGE SCALE GENOMIC DNA]</scope>
    <source>
        <strain evidence="4">XZYJ18</strain>
    </source>
</reference>
<proteinExistence type="predicted"/>
<protein>
    <submittedName>
        <fullName evidence="3">HNH endonuclease</fullName>
    </submittedName>
</protein>
<feature type="domain" description="HNH nuclease" evidence="2">
    <location>
        <begin position="17"/>
        <end position="73"/>
    </location>
</feature>
<feature type="region of interest" description="Disordered" evidence="1">
    <location>
        <begin position="71"/>
        <end position="104"/>
    </location>
</feature>
<dbReference type="Gene3D" id="1.10.30.50">
    <property type="match status" value="1"/>
</dbReference>
<evidence type="ECO:0000256" key="1">
    <source>
        <dbReference type="SAM" id="MobiDB-lite"/>
    </source>
</evidence>